<evidence type="ECO:0000313" key="1">
    <source>
        <dbReference type="EMBL" id="JAH86701.1"/>
    </source>
</evidence>
<reference evidence="1" key="2">
    <citation type="journal article" date="2015" name="Fish Shellfish Immunol.">
        <title>Early steps in the European eel (Anguilla anguilla)-Vibrio vulnificus interaction in the gills: Role of the RtxA13 toxin.</title>
        <authorList>
            <person name="Callol A."/>
            <person name="Pajuelo D."/>
            <person name="Ebbesson L."/>
            <person name="Teles M."/>
            <person name="MacKenzie S."/>
            <person name="Amaro C."/>
        </authorList>
    </citation>
    <scope>NUCLEOTIDE SEQUENCE</scope>
</reference>
<accession>A0A0E9W8Q1</accession>
<name>A0A0E9W8Q1_ANGAN</name>
<dbReference type="EMBL" id="GBXM01021876">
    <property type="protein sequence ID" value="JAH86701.1"/>
    <property type="molecule type" value="Transcribed_RNA"/>
</dbReference>
<protein>
    <submittedName>
        <fullName evidence="1">Uncharacterized protein</fullName>
    </submittedName>
</protein>
<sequence length="44" mass="5097">MFLLVDLWFCLMLVFLLLISWCIVFMRCKVCNVSGVLSVEIKNG</sequence>
<dbReference type="AlphaFoldDB" id="A0A0E9W8Q1"/>
<proteinExistence type="predicted"/>
<organism evidence="1">
    <name type="scientific">Anguilla anguilla</name>
    <name type="common">European freshwater eel</name>
    <name type="synonym">Muraena anguilla</name>
    <dbReference type="NCBI Taxonomy" id="7936"/>
    <lineage>
        <taxon>Eukaryota</taxon>
        <taxon>Metazoa</taxon>
        <taxon>Chordata</taxon>
        <taxon>Craniata</taxon>
        <taxon>Vertebrata</taxon>
        <taxon>Euteleostomi</taxon>
        <taxon>Actinopterygii</taxon>
        <taxon>Neopterygii</taxon>
        <taxon>Teleostei</taxon>
        <taxon>Anguilliformes</taxon>
        <taxon>Anguillidae</taxon>
        <taxon>Anguilla</taxon>
    </lineage>
</organism>
<reference evidence="1" key="1">
    <citation type="submission" date="2014-11" db="EMBL/GenBank/DDBJ databases">
        <authorList>
            <person name="Amaro Gonzalez C."/>
        </authorList>
    </citation>
    <scope>NUCLEOTIDE SEQUENCE</scope>
</reference>